<dbReference type="PROSITE" id="PS51335">
    <property type="entry name" value="ELMO"/>
    <property type="match status" value="1"/>
</dbReference>
<evidence type="ECO:0000259" key="2">
    <source>
        <dbReference type="PROSITE" id="PS51335"/>
    </source>
</evidence>
<dbReference type="InterPro" id="IPR006816">
    <property type="entry name" value="ELMO_dom"/>
</dbReference>
<proteinExistence type="predicted"/>
<feature type="region of interest" description="Disordered" evidence="1">
    <location>
        <begin position="532"/>
        <end position="571"/>
    </location>
</feature>
<dbReference type="AlphaFoldDB" id="A0A7S3JS69"/>
<evidence type="ECO:0000256" key="1">
    <source>
        <dbReference type="SAM" id="MobiDB-lite"/>
    </source>
</evidence>
<dbReference type="Pfam" id="PF04727">
    <property type="entry name" value="ELMO_CED12"/>
    <property type="match status" value="1"/>
</dbReference>
<dbReference type="InterPro" id="IPR050868">
    <property type="entry name" value="ELMO_domain-containing"/>
</dbReference>
<dbReference type="PANTHER" id="PTHR12771:SF56">
    <property type="entry name" value="CED-12"/>
    <property type="match status" value="1"/>
</dbReference>
<name>A0A7S3JS69_9STRA</name>
<gene>
    <name evidence="3" type="ORF">ALAG00032_LOCUS1661</name>
</gene>
<feature type="domain" description="ELMO" evidence="2">
    <location>
        <begin position="44"/>
        <end position="226"/>
    </location>
</feature>
<organism evidence="3">
    <name type="scientific">Aureoumbra lagunensis</name>
    <dbReference type="NCBI Taxonomy" id="44058"/>
    <lineage>
        <taxon>Eukaryota</taxon>
        <taxon>Sar</taxon>
        <taxon>Stramenopiles</taxon>
        <taxon>Ochrophyta</taxon>
        <taxon>Pelagophyceae</taxon>
        <taxon>Pelagomonadales</taxon>
        <taxon>Aureoumbra</taxon>
    </lineage>
</organism>
<sequence>MLRSLKKLLNNAQDNEEELSDGARARQEVLRCLLRRPIQIGEEEYESLLGEVYEMAEELLESAPLKKEKIENDTARHRQKGARWDEMGFQANAPDREFRGGGMLGLHCLHFALKKTPNICKQIIRGPFPFAAASINMTLVVARLCGVARPGSADEDAVDPLAEVGEGSKSMANRCQKLLEDSHDGFFLVHCAALEALERARFDVDAGPMDFAACAAAARDEVAVLLSHQPSSGEALQNIAHQIPKRVSGFLIILTAIPSTQMLDEDDIDNIERKHSAHNSAHNVISEKASSSGFGAILTAIHSSSTSGIGKISRKGNYYVSLSTGILKWYDEVHSHFGRTNSKVAIPLAAPLGTLRLRPSMTIKFNRPNKTLSIYSLREPIKPLFSAIALDATDMERWCVALTEHVALGGALRDGKLAKGATQKPTLTDDDLQPDQRYFKVIETIGIYVRSAPDIAATRTGHALMPGDLVYATKRIRVQDERAGPHGRSFLQIVLNSPFIGATTNNNNDLSSSVAIGFVMEHHPQTFAPIMLQVDPPPTSSVSSVTKNMSDEEEESRKNHLDYCNASDVHT</sequence>
<dbReference type="EMBL" id="HBIJ01002425">
    <property type="protein sequence ID" value="CAE0360929.1"/>
    <property type="molecule type" value="Transcribed_RNA"/>
</dbReference>
<accession>A0A7S3JS69</accession>
<evidence type="ECO:0000313" key="3">
    <source>
        <dbReference type="EMBL" id="CAE0360929.1"/>
    </source>
</evidence>
<reference evidence="3" key="1">
    <citation type="submission" date="2021-01" db="EMBL/GenBank/DDBJ databases">
        <authorList>
            <person name="Corre E."/>
            <person name="Pelletier E."/>
            <person name="Niang G."/>
            <person name="Scheremetjew M."/>
            <person name="Finn R."/>
            <person name="Kale V."/>
            <person name="Holt S."/>
            <person name="Cochrane G."/>
            <person name="Meng A."/>
            <person name="Brown T."/>
            <person name="Cohen L."/>
        </authorList>
    </citation>
    <scope>NUCLEOTIDE SEQUENCE</scope>
    <source>
        <strain evidence="3">CCMP1510</strain>
    </source>
</reference>
<protein>
    <recommendedName>
        <fullName evidence="2">ELMO domain-containing protein</fullName>
    </recommendedName>
</protein>
<dbReference type="PANTHER" id="PTHR12771">
    <property type="entry name" value="ENGULFMENT AND CELL MOTILITY"/>
    <property type="match status" value="1"/>
</dbReference>